<sequence length="177" mass="18295">MEGLFIGCLTLGILFAIVSVVLGDWLSASLDGMLDFLSLDGYPVVQPTTIISGITVFGGAGLLLEHHTSLPAALVILTAILIGAAGAVVMFFCYVRPMARSENSTSYSIRELTGKIGEVSVTIPGKGFGEVLIKVGAGLTNHIASSVDGDQIPNGERVVVVGVGADGHTLQVSKLEL</sequence>
<feature type="transmembrane region" description="Helical" evidence="1">
    <location>
        <begin position="72"/>
        <end position="95"/>
    </location>
</feature>
<protein>
    <submittedName>
        <fullName evidence="3">Protease</fullName>
    </submittedName>
</protein>
<keyword evidence="3" id="KW-0378">Hydrolase</keyword>
<dbReference type="GO" id="GO:0008233">
    <property type="term" value="F:peptidase activity"/>
    <property type="evidence" value="ECO:0007669"/>
    <property type="project" value="UniProtKB-KW"/>
</dbReference>
<evidence type="ECO:0000313" key="4">
    <source>
        <dbReference type="Proteomes" id="UP000272528"/>
    </source>
</evidence>
<dbReference type="InterPro" id="IPR058653">
    <property type="entry name" value="NfeD2_TM"/>
</dbReference>
<organism evidence="3 4">
    <name type="scientific">Paenibacillus albus</name>
    <dbReference type="NCBI Taxonomy" id="2495582"/>
    <lineage>
        <taxon>Bacteria</taxon>
        <taxon>Bacillati</taxon>
        <taxon>Bacillota</taxon>
        <taxon>Bacilli</taxon>
        <taxon>Bacillales</taxon>
        <taxon>Paenibacillaceae</taxon>
        <taxon>Paenibacillus</taxon>
    </lineage>
</organism>
<dbReference type="InterPro" id="IPR012340">
    <property type="entry name" value="NA-bd_OB-fold"/>
</dbReference>
<proteinExistence type="predicted"/>
<keyword evidence="1" id="KW-0812">Transmembrane</keyword>
<dbReference type="EMBL" id="CP034437">
    <property type="protein sequence ID" value="AZN43849.1"/>
    <property type="molecule type" value="Genomic_DNA"/>
</dbReference>
<evidence type="ECO:0000313" key="3">
    <source>
        <dbReference type="EMBL" id="AZN43849.1"/>
    </source>
</evidence>
<feature type="domain" description="Membrane protein NfeD2 N-terminal transmembrane" evidence="2">
    <location>
        <begin position="1"/>
        <end position="103"/>
    </location>
</feature>
<dbReference type="AlphaFoldDB" id="A0A3Q8XAK7"/>
<dbReference type="GO" id="GO:0006508">
    <property type="term" value="P:proteolysis"/>
    <property type="evidence" value="ECO:0007669"/>
    <property type="project" value="UniProtKB-KW"/>
</dbReference>
<keyword evidence="1" id="KW-0472">Membrane</keyword>
<keyword evidence="3" id="KW-0645">Protease</keyword>
<dbReference type="Proteomes" id="UP000272528">
    <property type="component" value="Chromosome"/>
</dbReference>
<dbReference type="Gene3D" id="2.40.50.140">
    <property type="entry name" value="Nucleic acid-binding proteins"/>
    <property type="match status" value="1"/>
</dbReference>
<gene>
    <name evidence="3" type="ORF">EJC50_22285</name>
</gene>
<keyword evidence="1" id="KW-1133">Transmembrane helix</keyword>
<reference evidence="4" key="1">
    <citation type="submission" date="2018-12" db="EMBL/GenBank/DDBJ databases">
        <title>Genome sequence of Peanibacillus sp.</title>
        <authorList>
            <person name="Subramani G."/>
            <person name="Srinivasan S."/>
            <person name="Kim M.K."/>
        </authorList>
    </citation>
    <scope>NUCLEOTIDE SEQUENCE [LARGE SCALE GENOMIC DNA]</scope>
    <source>
        <strain evidence="4">18JY67-1</strain>
    </source>
</reference>
<accession>A0A3Q8XAK7</accession>
<dbReference type="KEGG" id="palb:EJC50_22285"/>
<dbReference type="OrthoDB" id="1683445at2"/>
<dbReference type="Pfam" id="PF25842">
    <property type="entry name" value="NfeD_TM"/>
    <property type="match status" value="1"/>
</dbReference>
<keyword evidence="4" id="KW-1185">Reference proteome</keyword>
<evidence type="ECO:0000259" key="2">
    <source>
        <dbReference type="Pfam" id="PF25842"/>
    </source>
</evidence>
<name>A0A3Q8XAK7_9BACL</name>
<evidence type="ECO:0000256" key="1">
    <source>
        <dbReference type="SAM" id="Phobius"/>
    </source>
</evidence>